<sequence>MNKLQIARVAHEVNRAYCASLGDATQPSWEDAPDWQRASAIAGVEMHLANPDATPEQSHQAWLEQKAAEGWVYGKVKDPDKKEHPCFMPYEKLPADQKAKDYLFRGTVHALASMPAEAGAAAAASDAAPEVHGTEVTYIGRRETHTDNLYGTGHWTKGQTKVVPPALAAKMSKHMDVFKRGSTSASPAAAAAAASISETPKVNEHEEEVARMDELKAQLGTMNRAGLQEFAKSHYQQTLPGNLSTDETRAKVIALIDQYGPQ</sequence>
<dbReference type="OrthoDB" id="227202at2"/>
<dbReference type="Proteomes" id="UP000281118">
    <property type="component" value="Unassembled WGS sequence"/>
</dbReference>
<reference evidence="2 3" key="1">
    <citation type="submission" date="2018-12" db="EMBL/GenBank/DDBJ databases">
        <title>The genome sequences of Variovorax guangxiensis DSM 27352.</title>
        <authorList>
            <person name="Gao J."/>
            <person name="Sun J."/>
        </authorList>
    </citation>
    <scope>NUCLEOTIDE SEQUENCE [LARGE SCALE GENOMIC DNA]</scope>
    <source>
        <strain evidence="2 3">DSM 27352</strain>
    </source>
</reference>
<name>A0A3S0ZFK5_9BURK</name>
<protein>
    <recommendedName>
        <fullName evidence="1">Ryanodine receptor Ryr domain-containing protein</fullName>
    </recommendedName>
</protein>
<proteinExistence type="predicted"/>
<gene>
    <name evidence="2" type="ORF">EJP67_16610</name>
</gene>
<feature type="domain" description="Ryanodine receptor Ryr" evidence="1">
    <location>
        <begin position="55"/>
        <end position="101"/>
    </location>
</feature>
<organism evidence="2 3">
    <name type="scientific">Variovorax guangxiensis</name>
    <dbReference type="NCBI Taxonomy" id="1775474"/>
    <lineage>
        <taxon>Bacteria</taxon>
        <taxon>Pseudomonadati</taxon>
        <taxon>Pseudomonadota</taxon>
        <taxon>Betaproteobacteria</taxon>
        <taxon>Burkholderiales</taxon>
        <taxon>Comamonadaceae</taxon>
        <taxon>Variovorax</taxon>
    </lineage>
</organism>
<comment type="caution">
    <text evidence="2">The sequence shown here is derived from an EMBL/GenBank/DDBJ whole genome shotgun (WGS) entry which is preliminary data.</text>
</comment>
<evidence type="ECO:0000259" key="1">
    <source>
        <dbReference type="Pfam" id="PF02026"/>
    </source>
</evidence>
<evidence type="ECO:0000313" key="3">
    <source>
        <dbReference type="Proteomes" id="UP000281118"/>
    </source>
</evidence>
<accession>A0A3S0ZFK5</accession>
<evidence type="ECO:0000313" key="2">
    <source>
        <dbReference type="EMBL" id="RUR68685.1"/>
    </source>
</evidence>
<dbReference type="InterPro" id="IPR003032">
    <property type="entry name" value="Ryanodine_rcpt"/>
</dbReference>
<dbReference type="Pfam" id="PF02026">
    <property type="entry name" value="RyR"/>
    <property type="match status" value="1"/>
</dbReference>
<dbReference type="RefSeq" id="WP_126022820.1">
    <property type="nucleotide sequence ID" value="NZ_RXFT01000006.1"/>
</dbReference>
<dbReference type="AlphaFoldDB" id="A0A3S0ZFK5"/>
<dbReference type="Gene3D" id="6.20.350.10">
    <property type="match status" value="1"/>
</dbReference>
<dbReference type="EMBL" id="RXFT01000006">
    <property type="protein sequence ID" value="RUR68685.1"/>
    <property type="molecule type" value="Genomic_DNA"/>
</dbReference>